<keyword evidence="12" id="KW-1185">Reference proteome</keyword>
<dbReference type="Gene3D" id="3.40.50.300">
    <property type="entry name" value="P-loop containing nucleotide triphosphate hydrolases"/>
    <property type="match status" value="2"/>
</dbReference>
<dbReference type="PROSITE" id="PS50088">
    <property type="entry name" value="ANK_REPEAT"/>
    <property type="match status" value="8"/>
</dbReference>
<evidence type="ECO:0000256" key="5">
    <source>
        <dbReference type="ARBA" id="ARBA00022840"/>
    </source>
</evidence>
<feature type="repeat" description="ANK" evidence="6">
    <location>
        <begin position="69"/>
        <end position="101"/>
    </location>
</feature>
<proteinExistence type="predicted"/>
<keyword evidence="8" id="KW-1133">Transmembrane helix</keyword>
<dbReference type="PROSITE" id="PS50297">
    <property type="entry name" value="ANK_REP_REGION"/>
    <property type="match status" value="5"/>
</dbReference>
<dbReference type="GO" id="GO:0005524">
    <property type="term" value="F:ATP binding"/>
    <property type="evidence" value="ECO:0007669"/>
    <property type="project" value="UniProtKB-KW"/>
</dbReference>
<feature type="region of interest" description="Disordered" evidence="7">
    <location>
        <begin position="1156"/>
        <end position="1191"/>
    </location>
</feature>
<dbReference type="InterPro" id="IPR027417">
    <property type="entry name" value="P-loop_NTPase"/>
</dbReference>
<dbReference type="SUPFAM" id="SSF52540">
    <property type="entry name" value="P-loop containing nucleoside triphosphate hydrolases"/>
    <property type="match status" value="1"/>
</dbReference>
<evidence type="ECO:0000259" key="9">
    <source>
        <dbReference type="PROSITE" id="PS51194"/>
    </source>
</evidence>
<feature type="repeat" description="ANK" evidence="6">
    <location>
        <begin position="36"/>
        <end position="68"/>
    </location>
</feature>
<dbReference type="EMBL" id="CAJNOI010000282">
    <property type="protein sequence ID" value="CAF1225227.1"/>
    <property type="molecule type" value="Genomic_DNA"/>
</dbReference>
<evidence type="ECO:0000313" key="13">
    <source>
        <dbReference type="Proteomes" id="UP000663877"/>
    </source>
</evidence>
<evidence type="ECO:0000313" key="10">
    <source>
        <dbReference type="EMBL" id="CAF1225227.1"/>
    </source>
</evidence>
<dbReference type="OrthoDB" id="6084525at2759"/>
<keyword evidence="4" id="KW-0347">Helicase</keyword>
<feature type="domain" description="Helicase C-terminal" evidence="9">
    <location>
        <begin position="1387"/>
        <end position="1547"/>
    </location>
</feature>
<dbReference type="Gene3D" id="1.25.40.20">
    <property type="entry name" value="Ankyrin repeat-containing domain"/>
    <property type="match status" value="2"/>
</dbReference>
<evidence type="ECO:0000256" key="4">
    <source>
        <dbReference type="ARBA" id="ARBA00022806"/>
    </source>
</evidence>
<dbReference type="FunFam" id="3.40.50.300:FF:000008">
    <property type="entry name" value="ATP-dependent RNA helicase RhlB"/>
    <property type="match status" value="1"/>
</dbReference>
<dbReference type="GO" id="GO:0030165">
    <property type="term" value="F:PDZ domain binding"/>
    <property type="evidence" value="ECO:0007669"/>
    <property type="project" value="TreeGrafter"/>
</dbReference>
<feature type="region of interest" description="Disordered" evidence="7">
    <location>
        <begin position="1278"/>
        <end position="1308"/>
    </location>
</feature>
<dbReference type="PANTHER" id="PTHR24116">
    <property type="entry name" value="KINASE D-INTERACTING SUBSTRATE OF 220 KDA"/>
    <property type="match status" value="1"/>
</dbReference>
<feature type="region of interest" description="Disordered" evidence="7">
    <location>
        <begin position="1554"/>
        <end position="1663"/>
    </location>
</feature>
<keyword evidence="8" id="KW-0472">Membrane</keyword>
<dbReference type="Pfam" id="PF12796">
    <property type="entry name" value="Ank_2"/>
    <property type="match status" value="3"/>
</dbReference>
<protein>
    <recommendedName>
        <fullName evidence="1">RNA helicase</fullName>
        <ecNumber evidence="1">3.6.4.13</ecNumber>
    </recommendedName>
</protein>
<feature type="compositionally biased region" description="Polar residues" evidence="7">
    <location>
        <begin position="1162"/>
        <end position="1191"/>
    </location>
</feature>
<dbReference type="GO" id="GO:0016787">
    <property type="term" value="F:hydrolase activity"/>
    <property type="evidence" value="ECO:0007669"/>
    <property type="project" value="UniProtKB-KW"/>
</dbReference>
<evidence type="ECO:0000256" key="8">
    <source>
        <dbReference type="SAM" id="Phobius"/>
    </source>
</evidence>
<keyword evidence="8" id="KW-0812">Transmembrane</keyword>
<dbReference type="Proteomes" id="UP000663877">
    <property type="component" value="Unassembled WGS sequence"/>
</dbReference>
<gene>
    <name evidence="10" type="ORF">BJG266_LOCUS28206</name>
    <name evidence="11" type="ORF">QVE165_LOCUS44452</name>
</gene>
<dbReference type="InterPro" id="IPR002110">
    <property type="entry name" value="Ankyrin_rpt"/>
</dbReference>
<dbReference type="PROSITE" id="PS51194">
    <property type="entry name" value="HELICASE_CTER"/>
    <property type="match status" value="1"/>
</dbReference>
<dbReference type="SMART" id="SM00490">
    <property type="entry name" value="HELICc"/>
    <property type="match status" value="1"/>
</dbReference>
<dbReference type="CDD" id="cd18787">
    <property type="entry name" value="SF2_C_DEAD"/>
    <property type="match status" value="1"/>
</dbReference>
<feature type="repeat" description="ANK" evidence="6">
    <location>
        <begin position="168"/>
        <end position="200"/>
    </location>
</feature>
<dbReference type="Pfam" id="PF00271">
    <property type="entry name" value="Helicase_C"/>
    <property type="match status" value="1"/>
</dbReference>
<dbReference type="InterPro" id="IPR001650">
    <property type="entry name" value="Helicase_C-like"/>
</dbReference>
<feature type="repeat" description="ANK" evidence="6">
    <location>
        <begin position="335"/>
        <end position="367"/>
    </location>
</feature>
<keyword evidence="6" id="KW-0040">ANK repeat</keyword>
<dbReference type="SUPFAM" id="SSF48403">
    <property type="entry name" value="Ankyrin repeat"/>
    <property type="match status" value="1"/>
</dbReference>
<dbReference type="InterPro" id="IPR052771">
    <property type="entry name" value="Neurotrophin_sig_adaptor"/>
</dbReference>
<feature type="compositionally biased region" description="Polar residues" evidence="7">
    <location>
        <begin position="1607"/>
        <end position="1633"/>
    </location>
</feature>
<sequence>MANVFRQFLVDVENGDVDAVQRNITNGIDLETRDEDQQTAIILAARCNHLECVKVLLEANADVNAEDVDNWTALLNACQNGNVEIVRSLIEHDAQIEHCDCGQFTPLMWASYQGHSKIVEYLLRCGANVDAIDQHGISSLSWASGRNYTKIVALLLRAGASPNLCDKNNTTPLIWASRSGYTEVVDLLLKSNASVNNIGMKNMTALLAATKGGHSETALRLLESRVIDIKIQDKDGQTPLSHACAQGLTDVVAELIKRHAYVNTVDKNGDPVLFFAVKGGKEDCVAHLLDNHVDINAIGSENKTAIWWAVERGRLDVVKYLLQFNPDVEVGSGEDDDTPLLLATKRKRVAIVYELIRYGAKLSSTDRYGDNSLHIALRNRSRDIVDILLSNPRHSKYLYRPNKRGETPYKIDASLQKSILTTIFGQRTLNLNDDSILGYDLYSSALAEILSEPSLRTPITVGLYAKWGSGKSALLSHLKDEMYSFAQLTDFPTMKFSPLLISVIILMALTIGLITGFTIHYIVGISLGVGSIIISLAFIYFIRYFIRHKDYLWTTNIAQFINKRLEILRFLLQVLFMNPYMHRRLKTNDTIDCQKMKFIYTEYGKVSTAEGEKASAGMIAELAINVEETFGVVATRLCRALHSKDLSRHRFRYICCMPAFMFVTIQISLVIALTILALINGIPSSNRSVNTAYITLISILSGSILLSCATWLRLLFGLMKSPKSKIMKFSDNSSRLNESAIYRLKKEVSQLSYIIKCVEAFLSINTRLVVLIDGLDVCEQQRILQILDQVHVLLTKENDPFITLIVCDPHKMMQDLSTAIPVTTTTTAQNQGFDTTVNGHDYLRSIIQLPIYLQLNLSKTKQLKKNADGFPKKRQNTLNYGASILDVSTKPPTAANNNNNKLPKNKRRRQRRDTLPNTKPVTSSELTHQLLKSDYFLDINPRILQRLINIIGMTGRLLRANQVLFSWKRLGCWSYLVEQWPYRITWIIVYYEDHELEYPEDPVLKNLYDKIKPFIPTANDPLLELDRNGRKFELCLERGEPTLTITDLKQFLPCTCNLDPYLNKLIRDSAAYFYMNNTDENGFMNGDPSRFFGRRDSTFSGRGGYVPQASMGRRKSVLHPRFSNAGPDVIGNQPRHSFDFLSHRLFSQIAMKKRADDEESNVRTSSISSTTGPMPNPLINSKATTSNDTSGNVKIDLSSPLSQMSVSDVCDCLKNDIVGLKTAMISVYTQDITEYNLSGQVLTTCELDELKQVLSMTFGDWVLFSNWIATKREQERRSRFHIQSQTSSTINNNQQHQHQHQHQQQQQHIPNNDAFHEYQFYSENSLDMGFEPQIREIVERSDMPSTGQRLTLMFSATFPKQIQELARDFLHDYVFLAIGRVGSTSQNITQKIVWVEETEKRSFLLDLLNIQSDTLTLVFVETKRGADMLEDFLGNHQYLVNSIHGDRSQAQREEALKSFKNGRTPILVATSVAARGLDIPNVKHVINFDLPTDIDEYVHRIGRTGRAGMTGQATSFFNEKNRNIATELLDILTEAHQEIPEWLEGLARETKKDNYSKRNYGGGRRPGGFGARDYRNPSQLRGSRGGGGGGGSGSGGNNRPGSSTSGYSNHQQQWEGANGNAGSNMWSGDHQSGSAGGYDRFQPPTASGNGNRQTDQSWWDSTS</sequence>
<comment type="caution">
    <text evidence="10">The sequence shown here is derived from an EMBL/GenBank/DDBJ whole genome shotgun (WGS) entry which is preliminary data.</text>
</comment>
<evidence type="ECO:0000256" key="7">
    <source>
        <dbReference type="SAM" id="MobiDB-lite"/>
    </source>
</evidence>
<dbReference type="Proteomes" id="UP000663832">
    <property type="component" value="Unassembled WGS sequence"/>
</dbReference>
<feature type="compositionally biased region" description="Gly residues" evidence="7">
    <location>
        <begin position="1583"/>
        <end position="1598"/>
    </location>
</feature>
<dbReference type="PANTHER" id="PTHR24116:SF0">
    <property type="entry name" value="KINASE D-INTERACTING SUBSTRATE OF 220 KDA"/>
    <property type="match status" value="1"/>
</dbReference>
<dbReference type="InterPro" id="IPR011646">
    <property type="entry name" value="KAP_P-loop"/>
</dbReference>
<evidence type="ECO:0000313" key="12">
    <source>
        <dbReference type="Proteomes" id="UP000663832"/>
    </source>
</evidence>
<feature type="region of interest" description="Disordered" evidence="7">
    <location>
        <begin position="887"/>
        <end position="922"/>
    </location>
</feature>
<evidence type="ECO:0000256" key="1">
    <source>
        <dbReference type="ARBA" id="ARBA00012552"/>
    </source>
</evidence>
<feature type="transmembrane region" description="Helical" evidence="8">
    <location>
        <begin position="653"/>
        <end position="679"/>
    </location>
</feature>
<feature type="transmembrane region" description="Helical" evidence="8">
    <location>
        <begin position="691"/>
        <end position="716"/>
    </location>
</feature>
<dbReference type="Pfam" id="PF07693">
    <property type="entry name" value="KAP_NTPase"/>
    <property type="match status" value="1"/>
</dbReference>
<feature type="repeat" description="ANK" evidence="6">
    <location>
        <begin position="235"/>
        <end position="267"/>
    </location>
</feature>
<dbReference type="EC" id="3.6.4.13" evidence="1"/>
<reference evidence="10" key="1">
    <citation type="submission" date="2021-02" db="EMBL/GenBank/DDBJ databases">
        <authorList>
            <person name="Nowell W R."/>
        </authorList>
    </citation>
    <scope>NUCLEOTIDE SEQUENCE</scope>
</reference>
<feature type="transmembrane region" description="Helical" evidence="8">
    <location>
        <begin position="496"/>
        <end position="515"/>
    </location>
</feature>
<dbReference type="GO" id="GO:0003724">
    <property type="term" value="F:RNA helicase activity"/>
    <property type="evidence" value="ECO:0007669"/>
    <property type="project" value="UniProtKB-EC"/>
</dbReference>
<dbReference type="InterPro" id="IPR057092">
    <property type="entry name" value="SAM_KIDINS220"/>
</dbReference>
<feature type="repeat" description="ANK" evidence="6">
    <location>
        <begin position="102"/>
        <end position="134"/>
    </location>
</feature>
<accession>A0A814Y4P3</accession>
<feature type="compositionally biased region" description="Gly residues" evidence="7">
    <location>
        <begin position="1560"/>
        <end position="1570"/>
    </location>
</feature>
<keyword evidence="3" id="KW-0378">Hydrolase</keyword>
<dbReference type="InterPro" id="IPR036770">
    <property type="entry name" value="Ankyrin_rpt-contain_sf"/>
</dbReference>
<feature type="compositionally biased region" description="Polar residues" evidence="7">
    <location>
        <begin position="1644"/>
        <end position="1663"/>
    </location>
</feature>
<keyword evidence="5" id="KW-0067">ATP-binding</keyword>
<feature type="repeat" description="ANK" evidence="6">
    <location>
        <begin position="135"/>
        <end position="167"/>
    </location>
</feature>
<dbReference type="SMART" id="SM00248">
    <property type="entry name" value="ANK"/>
    <property type="match status" value="12"/>
</dbReference>
<feature type="transmembrane region" description="Helical" evidence="8">
    <location>
        <begin position="521"/>
        <end position="542"/>
    </location>
</feature>
<feature type="compositionally biased region" description="Low complexity" evidence="7">
    <location>
        <begin position="1282"/>
        <end position="1308"/>
    </location>
</feature>
<evidence type="ECO:0000313" key="11">
    <source>
        <dbReference type="EMBL" id="CAF1516003.1"/>
    </source>
</evidence>
<organism evidence="10 13">
    <name type="scientific">Adineta steineri</name>
    <dbReference type="NCBI Taxonomy" id="433720"/>
    <lineage>
        <taxon>Eukaryota</taxon>
        <taxon>Metazoa</taxon>
        <taxon>Spiralia</taxon>
        <taxon>Gnathifera</taxon>
        <taxon>Rotifera</taxon>
        <taxon>Eurotatoria</taxon>
        <taxon>Bdelloidea</taxon>
        <taxon>Adinetida</taxon>
        <taxon>Adinetidae</taxon>
        <taxon>Adineta</taxon>
    </lineage>
</organism>
<evidence type="ECO:0000256" key="3">
    <source>
        <dbReference type="ARBA" id="ARBA00022801"/>
    </source>
</evidence>
<dbReference type="GO" id="GO:0019887">
    <property type="term" value="F:protein kinase regulator activity"/>
    <property type="evidence" value="ECO:0007669"/>
    <property type="project" value="TreeGrafter"/>
</dbReference>
<keyword evidence="2" id="KW-0547">Nucleotide-binding</keyword>
<name>A0A814Y4P3_9BILA</name>
<dbReference type="Pfam" id="PF23307">
    <property type="entry name" value="SAM_KIDINS220"/>
    <property type="match status" value="1"/>
</dbReference>
<dbReference type="EMBL" id="CAJNOM010000596">
    <property type="protein sequence ID" value="CAF1516003.1"/>
    <property type="molecule type" value="Genomic_DNA"/>
</dbReference>
<evidence type="ECO:0000256" key="2">
    <source>
        <dbReference type="ARBA" id="ARBA00022741"/>
    </source>
</evidence>
<evidence type="ECO:0000256" key="6">
    <source>
        <dbReference type="PROSITE-ProRule" id="PRU00023"/>
    </source>
</evidence>
<feature type="repeat" description="ANK" evidence="6">
    <location>
        <begin position="301"/>
        <end position="333"/>
    </location>
</feature>